<dbReference type="NCBIfam" id="TIGR00247">
    <property type="entry name" value="endolytic transglycosylase MltG"/>
    <property type="match status" value="1"/>
</dbReference>
<evidence type="ECO:0000313" key="9">
    <source>
        <dbReference type="Proteomes" id="UP000271339"/>
    </source>
</evidence>
<comment type="similarity">
    <text evidence="7">Belongs to the transglycosylase MltG family.</text>
</comment>
<dbReference type="CDD" id="cd08010">
    <property type="entry name" value="MltG_like"/>
    <property type="match status" value="1"/>
</dbReference>
<keyword evidence="2 7" id="KW-0812">Transmembrane</keyword>
<proteinExistence type="inferred from homology"/>
<dbReference type="InterPro" id="IPR003770">
    <property type="entry name" value="MLTG-like"/>
</dbReference>
<gene>
    <name evidence="7" type="primary">mltG</name>
    <name evidence="8" type="ORF">BXY75_1807</name>
</gene>
<keyword evidence="4 7" id="KW-0472">Membrane</keyword>
<comment type="function">
    <text evidence="7">Functions as a peptidoglycan terminase that cleaves nascent peptidoglycan strands endolytically to terminate their elongation.</text>
</comment>
<comment type="caution">
    <text evidence="8">The sequence shown here is derived from an EMBL/GenBank/DDBJ whole genome shotgun (WGS) entry which is preliminary data.</text>
</comment>
<dbReference type="Gene3D" id="3.30.1490.480">
    <property type="entry name" value="Endolytic murein transglycosylase"/>
    <property type="match status" value="1"/>
</dbReference>
<evidence type="ECO:0000256" key="4">
    <source>
        <dbReference type="ARBA" id="ARBA00023136"/>
    </source>
</evidence>
<keyword evidence="1 7" id="KW-1003">Cell membrane</keyword>
<dbReference type="GO" id="GO:0005886">
    <property type="term" value="C:plasma membrane"/>
    <property type="evidence" value="ECO:0007669"/>
    <property type="project" value="UniProtKB-SubCell"/>
</dbReference>
<dbReference type="PANTHER" id="PTHR30518:SF2">
    <property type="entry name" value="ENDOLYTIC MUREIN TRANSGLYCOSYLASE"/>
    <property type="match status" value="1"/>
</dbReference>
<dbReference type="GO" id="GO:0008932">
    <property type="term" value="F:lytic endotransglycosylase activity"/>
    <property type="evidence" value="ECO:0007669"/>
    <property type="project" value="UniProtKB-UniRule"/>
</dbReference>
<dbReference type="GO" id="GO:0071555">
    <property type="term" value="P:cell wall organization"/>
    <property type="evidence" value="ECO:0007669"/>
    <property type="project" value="UniProtKB-KW"/>
</dbReference>
<evidence type="ECO:0000256" key="2">
    <source>
        <dbReference type="ARBA" id="ARBA00022692"/>
    </source>
</evidence>
<dbReference type="EMBL" id="REFC01000012">
    <property type="protein sequence ID" value="RMA64922.1"/>
    <property type="molecule type" value="Genomic_DNA"/>
</dbReference>
<dbReference type="HAMAP" id="MF_02065">
    <property type="entry name" value="MltG"/>
    <property type="match status" value="1"/>
</dbReference>
<keyword evidence="5 7" id="KW-0456">Lyase</keyword>
<evidence type="ECO:0000256" key="6">
    <source>
        <dbReference type="ARBA" id="ARBA00023316"/>
    </source>
</evidence>
<evidence type="ECO:0000313" key="8">
    <source>
        <dbReference type="EMBL" id="RMA64922.1"/>
    </source>
</evidence>
<name>A0A3L9ZE25_9FLAO</name>
<keyword evidence="6 7" id="KW-0961">Cell wall biogenesis/degradation</keyword>
<dbReference type="GO" id="GO:0009252">
    <property type="term" value="P:peptidoglycan biosynthetic process"/>
    <property type="evidence" value="ECO:0007669"/>
    <property type="project" value="UniProtKB-UniRule"/>
</dbReference>
<feature type="transmembrane region" description="Helical" evidence="7">
    <location>
        <begin position="7"/>
        <end position="26"/>
    </location>
</feature>
<reference evidence="8 9" key="1">
    <citation type="submission" date="2018-10" db="EMBL/GenBank/DDBJ databases">
        <title>Genomic Encyclopedia of Archaeal and Bacterial Type Strains, Phase II (KMG-II): from individual species to whole genera.</title>
        <authorList>
            <person name="Goeker M."/>
        </authorList>
    </citation>
    <scope>NUCLEOTIDE SEQUENCE [LARGE SCALE GENOMIC DNA]</scope>
    <source>
        <strain evidence="8 9">DSM 23424</strain>
    </source>
</reference>
<evidence type="ECO:0000256" key="1">
    <source>
        <dbReference type="ARBA" id="ARBA00022475"/>
    </source>
</evidence>
<dbReference type="Pfam" id="PF02618">
    <property type="entry name" value="YceG"/>
    <property type="match status" value="1"/>
</dbReference>
<dbReference type="RefSeq" id="WP_121907336.1">
    <property type="nucleotide sequence ID" value="NZ_REFC01000012.1"/>
</dbReference>
<dbReference type="Gene3D" id="3.30.160.60">
    <property type="entry name" value="Classic Zinc Finger"/>
    <property type="match status" value="1"/>
</dbReference>
<keyword evidence="3 7" id="KW-1133">Transmembrane helix</keyword>
<organism evidence="8 9">
    <name type="scientific">Ulvibacter antarcticus</name>
    <dbReference type="NCBI Taxonomy" id="442714"/>
    <lineage>
        <taxon>Bacteria</taxon>
        <taxon>Pseudomonadati</taxon>
        <taxon>Bacteroidota</taxon>
        <taxon>Flavobacteriia</taxon>
        <taxon>Flavobacteriales</taxon>
        <taxon>Flavobacteriaceae</taxon>
        <taxon>Ulvibacter</taxon>
    </lineage>
</organism>
<evidence type="ECO:0000256" key="7">
    <source>
        <dbReference type="HAMAP-Rule" id="MF_02065"/>
    </source>
</evidence>
<sequence>MYIKKILWAVALIGLVIMGGFAFYIYTNIFSPNTAFNNEEAHVYIPTGASFSDVREELEPLLDNMSSFEKVANKKGYASNIKSGHYIIEKGMNNNDIINTIRSKNIPIFVKFNNQERLENLAGQLAGQIEPDSLSLLEAMRDPAFLKEAGLNNATAMSVYIPNTYELYWNTTTEGFRDRMLKEYKAFWTAERDQKAKELGLTHTEVISLAAIVQKETAKADERPRVAGVYTNRLKKGMLLQADPTVIYAKKLSENNFDQIIKRVLYVDLEIDSPYNTYKYTGVPPGPISMPDISSIDGVLNHENHDYIFFVADVTNFGYHKFAKTLAQHNRNKQEYVRWVNANGVNR</sequence>
<evidence type="ECO:0000256" key="3">
    <source>
        <dbReference type="ARBA" id="ARBA00022989"/>
    </source>
</evidence>
<dbReference type="PANTHER" id="PTHR30518">
    <property type="entry name" value="ENDOLYTIC MUREIN TRANSGLYCOSYLASE"/>
    <property type="match status" value="1"/>
</dbReference>
<accession>A0A3L9ZE25</accession>
<evidence type="ECO:0000256" key="5">
    <source>
        <dbReference type="ARBA" id="ARBA00023239"/>
    </source>
</evidence>
<keyword evidence="9" id="KW-1185">Reference proteome</keyword>
<dbReference type="EC" id="4.2.2.29" evidence="7"/>
<dbReference type="Proteomes" id="UP000271339">
    <property type="component" value="Unassembled WGS sequence"/>
</dbReference>
<comment type="subcellular location">
    <subcellularLocation>
        <location evidence="7">Cell membrane</location>
        <topology evidence="7">Single-pass membrane protein</topology>
    </subcellularLocation>
</comment>
<dbReference type="OrthoDB" id="9814591at2"/>
<comment type="catalytic activity">
    <reaction evidence="7">
        <text>a peptidoglycan chain = a peptidoglycan chain with N-acetyl-1,6-anhydromuramyl-[peptide] at the reducing end + a peptidoglycan chain with N-acetylglucosamine at the non-reducing end.</text>
        <dbReference type="EC" id="4.2.2.29"/>
    </reaction>
</comment>
<dbReference type="AlphaFoldDB" id="A0A3L9ZE25"/>
<feature type="site" description="Important for catalytic activity" evidence="7">
    <location>
        <position position="216"/>
    </location>
</feature>
<protein>
    <recommendedName>
        <fullName evidence="7">Endolytic murein transglycosylase</fullName>
        <ecNumber evidence="7">4.2.2.29</ecNumber>
    </recommendedName>
    <alternativeName>
        <fullName evidence="7">Peptidoglycan lytic transglycosylase</fullName>
    </alternativeName>
    <alternativeName>
        <fullName evidence="7">Peptidoglycan polymerization terminase</fullName>
    </alternativeName>
</protein>